<dbReference type="CTD" id="20241917"/>
<keyword evidence="20" id="KW-1185">Reference proteome</keyword>
<keyword evidence="15" id="KW-1133">Transmembrane helix</keyword>
<dbReference type="PANTHER" id="PTHR24027">
    <property type="entry name" value="CADHERIN-23"/>
    <property type="match status" value="1"/>
</dbReference>
<dbReference type="PROSITE" id="PS50268">
    <property type="entry name" value="CADHERIN_2"/>
    <property type="match status" value="4"/>
</dbReference>
<dbReference type="OMA" id="ITSEWAP"/>
<dbReference type="GO" id="GO:0004222">
    <property type="term" value="F:metalloendopeptidase activity"/>
    <property type="evidence" value="ECO:0007669"/>
    <property type="project" value="InterPro"/>
</dbReference>
<dbReference type="GeneID" id="20241917"/>
<dbReference type="GO" id="GO:0006508">
    <property type="term" value="P:proteolysis"/>
    <property type="evidence" value="ECO:0007669"/>
    <property type="project" value="UniProtKB-KW"/>
</dbReference>
<dbReference type="GO" id="GO:0016342">
    <property type="term" value="C:catenin complex"/>
    <property type="evidence" value="ECO:0007669"/>
    <property type="project" value="TreeGrafter"/>
</dbReference>
<proteinExistence type="predicted"/>
<evidence type="ECO:0000256" key="6">
    <source>
        <dbReference type="ARBA" id="ARBA00022833"/>
    </source>
</evidence>
<dbReference type="GO" id="GO:0008013">
    <property type="term" value="F:beta-catenin binding"/>
    <property type="evidence" value="ECO:0007669"/>
    <property type="project" value="TreeGrafter"/>
</dbReference>
<dbReference type="OrthoDB" id="6086648at2759"/>
<evidence type="ECO:0000256" key="5">
    <source>
        <dbReference type="ARBA" id="ARBA00022801"/>
    </source>
</evidence>
<sequence>MWITNCLLLLACVFYTVHGSYIETINVELLVENGGEISTRLQREDMATYVDYSTKAVIFITKRPDSQNFYNLEGHLQIGMRLVHIEPNSGGSQHVIVRQETLRYKPQDYTGHRQKRSLRVFTIEVGFVADYQNYLSFLNRSNEDVEIAETEMKHYFAFIAEKLKVRYHHINEVDGTIAVDVVTAGLTIVEERELSTFSENYVVSRTVEARTMLNASQYWFLNPPNGTILPPADHYMFFTGYNLVHAENLGNAGLAYKAATCVESQYSNLVKSTSVVEDHRDGETGVTASHELGHALNMSHDTAVGCKDSDSYIMAGTAVLILDSSKAQRPWQFSTCSVRDMKTFILGDGGKCFGDNRYGTGVVTSSERPGQYFNLDEQCAMKYNESFTFCSFPYTSDKDQLCYILYCFDGKSNCLSARVMEYTTCDVNKWCHRGLCIKANNTAPEFVNLPTGSVNLAPTAQGVILKVQTFDPDEGDVMVFHTTWDPPSIADIVAFDATKKEASVQPGKSLASVKNFSLIMSVDDGLLITLPVNVDFVVTQSANSPPRFTQTIYIGQVSEGKAGTLVYDLSKKVVDTDSTAFTFSLVRPQFPSTYFNINDTGIITYARDYDNPSVSTNHGTVTGTLTINLVNTNEKPFFREDTYNIQVMNGPKGSIVVQGLNNLIIDPDVGDVLMYRIETSDYSFYFAINASNGQITFAEDYGYDKTIYPRKVNLTVSVTDEEGLRDSAVLLITITTQNQKPVISNLPEAASVEENSADGLEVFIVSFTDVNLEDNHTFSLLSTPAEMANAFTIDNNGIIRVNTGAILDFETSPVKIYVQVTVTDSQGAASDPRTLTVSLTDVNEAPRFNQTAYNFIVTEGKGGQVLIDSLVPFVTDPDAGDTLHFSIIQSVYSLHFMVDKNNGSITFNGDYDADPKRLPNTVDMYVAVRDDGLQSHRADFIFNITNVNQAPRFSNLPRTIELQTPIADGIDIFTVKFVDKDSTDVLTLEADLQQTAPFFTFNATAKTLILTNSAGITTNITFVIKFTISDGQLSATANLTIRYTILPEVTTITTTAFPPTTTIRQLFILDLPAAVIISENFGNESFYTVTTNALDVSKLNFTFEQFPAGLPELFMISNGGAVFVKNVAALDFETLPPTVYLLVTAYEGTLKSSSEYLNISITNVNEPVSFNQTTYRFAIKKAQAGQTLIESLLPFLMDADNTDTYTFVLRSGNDSKHFIIDESTGAISLLNTFDIDTVSTVVSLTVAVKDATSSFVPAEVRFTFNKPPRFSNLPTTIDVPEVTSVGVEVFTVSVTDPNVGDVVAVIEDRHTSVGFTTFDVIFDATKGNTVSVQGTAVQDASRMKATIYFTATDGIYTIESSLIINIVKTVPTSTPTSEKPVTTASELPVTTKDSGVPNGQTPQGTGSTLSTTPSTTSPAEPLFNRPWVIVVLSVVGILIPTLIILVVCIMYRRSKQGDNIYFTNSDYLYEKDVEY</sequence>
<evidence type="ECO:0000256" key="4">
    <source>
        <dbReference type="ARBA" id="ARBA00022737"/>
    </source>
</evidence>
<dbReference type="InterPro" id="IPR002126">
    <property type="entry name" value="Cadherin-like_dom"/>
</dbReference>
<feature type="active site" evidence="13">
    <location>
        <position position="291"/>
    </location>
</feature>
<dbReference type="Pfam" id="PF01421">
    <property type="entry name" value="Reprolysin"/>
    <property type="match status" value="1"/>
</dbReference>
<keyword evidence="3 13" id="KW-0479">Metal-binding</keyword>
<dbReference type="GO" id="GO:0005509">
    <property type="term" value="F:calcium ion binding"/>
    <property type="evidence" value="ECO:0007669"/>
    <property type="project" value="UniProtKB-UniRule"/>
</dbReference>
<dbReference type="SUPFAM" id="SSF55486">
    <property type="entry name" value="Metalloproteases ('zincins'), catalytic domain"/>
    <property type="match status" value="1"/>
</dbReference>
<feature type="transmembrane region" description="Helical" evidence="15">
    <location>
        <begin position="1427"/>
        <end position="1451"/>
    </location>
</feature>
<dbReference type="InterPro" id="IPR039808">
    <property type="entry name" value="Cadherin"/>
</dbReference>
<evidence type="ECO:0000256" key="15">
    <source>
        <dbReference type="SAM" id="Phobius"/>
    </source>
</evidence>
<keyword evidence="4" id="KW-0677">Repeat</keyword>
<dbReference type="Gene3D" id="3.40.1620.60">
    <property type="match status" value="1"/>
</dbReference>
<evidence type="ECO:0000256" key="1">
    <source>
        <dbReference type="ARBA" id="ARBA00004370"/>
    </source>
</evidence>
<keyword evidence="10" id="KW-1015">Disulfide bond</keyword>
<evidence type="ECO:0000256" key="16">
    <source>
        <dbReference type="SAM" id="SignalP"/>
    </source>
</evidence>
<feature type="binding site" evidence="13">
    <location>
        <position position="300"/>
    </location>
    <ligand>
        <name>Zn(2+)</name>
        <dbReference type="ChEBI" id="CHEBI:29105"/>
        <note>catalytic</note>
    </ligand>
</feature>
<dbReference type="HOGENOM" id="CLU_249987_0_0_1"/>
<feature type="signal peptide" evidence="16">
    <location>
        <begin position="1"/>
        <end position="19"/>
    </location>
</feature>
<keyword evidence="15" id="KW-0812">Transmembrane</keyword>
<dbReference type="PROSITE" id="PS50215">
    <property type="entry name" value="ADAM_MEPRO"/>
    <property type="match status" value="1"/>
</dbReference>
<keyword evidence="8" id="KW-0482">Metalloprotease</keyword>
<dbReference type="PANTHER" id="PTHR24027:SF438">
    <property type="entry name" value="CADHERIN 23"/>
    <property type="match status" value="1"/>
</dbReference>
<keyword evidence="7 12" id="KW-0106">Calcium</keyword>
<keyword evidence="9 15" id="KW-0472">Membrane</keyword>
<evidence type="ECO:0000313" key="19">
    <source>
        <dbReference type="EMBL" id="ESP02621.1"/>
    </source>
</evidence>
<feature type="domain" description="Cadherin" evidence="18">
    <location>
        <begin position="1171"/>
        <end position="1290"/>
    </location>
</feature>
<feature type="compositionally biased region" description="Polar residues" evidence="14">
    <location>
        <begin position="1372"/>
        <end position="1385"/>
    </location>
</feature>
<feature type="domain" description="Peptidase M12B" evidence="17">
    <location>
        <begin position="121"/>
        <end position="357"/>
    </location>
</feature>
<dbReference type="GO" id="GO:0016477">
    <property type="term" value="P:cell migration"/>
    <property type="evidence" value="ECO:0007669"/>
    <property type="project" value="TreeGrafter"/>
</dbReference>
<dbReference type="Pfam" id="PF17771">
    <property type="entry name" value="ADAMTS_CR_2"/>
    <property type="match status" value="1"/>
</dbReference>
<comment type="caution">
    <text evidence="13">Lacks conserved residue(s) required for the propagation of feature annotation.</text>
</comment>
<dbReference type="KEGG" id="lgi:LOTGIDRAFT_171822"/>
<name>V4B533_LOTGI</name>
<feature type="domain" description="Cadherin" evidence="18">
    <location>
        <begin position="849"/>
        <end position="953"/>
    </location>
</feature>
<dbReference type="InterPro" id="IPR015919">
    <property type="entry name" value="Cadherin-like_sf"/>
</dbReference>
<feature type="chain" id="PRO_5004717485" evidence="16">
    <location>
        <begin position="20"/>
        <end position="1475"/>
    </location>
</feature>
<evidence type="ECO:0000256" key="11">
    <source>
        <dbReference type="ARBA" id="ARBA00023180"/>
    </source>
</evidence>
<evidence type="ECO:0000256" key="2">
    <source>
        <dbReference type="ARBA" id="ARBA00022670"/>
    </source>
</evidence>
<keyword evidence="5" id="KW-0378">Hydrolase</keyword>
<dbReference type="InterPro" id="IPR041645">
    <property type="entry name" value="ADAMTS_CR_2"/>
</dbReference>
<feature type="binding site" evidence="13">
    <location>
        <position position="290"/>
    </location>
    <ligand>
        <name>Zn(2+)</name>
        <dbReference type="ChEBI" id="CHEBI:29105"/>
        <note>catalytic</note>
    </ligand>
</feature>
<feature type="binding site" evidence="13">
    <location>
        <position position="294"/>
    </location>
    <ligand>
        <name>Zn(2+)</name>
        <dbReference type="ChEBI" id="CHEBI:29105"/>
        <note>catalytic</note>
    </ligand>
</feature>
<comment type="subcellular location">
    <subcellularLocation>
        <location evidence="1">Membrane</location>
    </subcellularLocation>
</comment>
<dbReference type="InterPro" id="IPR024079">
    <property type="entry name" value="MetalloPept_cat_dom_sf"/>
</dbReference>
<feature type="domain" description="Cadherin" evidence="18">
    <location>
        <begin position="639"/>
        <end position="743"/>
    </location>
</feature>
<dbReference type="InterPro" id="IPR001590">
    <property type="entry name" value="Peptidase_M12B"/>
</dbReference>
<dbReference type="GO" id="GO:0045296">
    <property type="term" value="F:cadherin binding"/>
    <property type="evidence" value="ECO:0007669"/>
    <property type="project" value="TreeGrafter"/>
</dbReference>
<evidence type="ECO:0000256" key="10">
    <source>
        <dbReference type="ARBA" id="ARBA00023157"/>
    </source>
</evidence>
<dbReference type="EMBL" id="KB200149">
    <property type="protein sequence ID" value="ESP02621.1"/>
    <property type="molecule type" value="Genomic_DNA"/>
</dbReference>
<keyword evidence="16" id="KW-0732">Signal</keyword>
<evidence type="ECO:0000259" key="18">
    <source>
        <dbReference type="PROSITE" id="PS50268"/>
    </source>
</evidence>
<dbReference type="Proteomes" id="UP000030746">
    <property type="component" value="Unassembled WGS sequence"/>
</dbReference>
<reference evidence="19 20" key="1">
    <citation type="journal article" date="2013" name="Nature">
        <title>Insights into bilaterian evolution from three spiralian genomes.</title>
        <authorList>
            <person name="Simakov O."/>
            <person name="Marletaz F."/>
            <person name="Cho S.J."/>
            <person name="Edsinger-Gonzales E."/>
            <person name="Havlak P."/>
            <person name="Hellsten U."/>
            <person name="Kuo D.H."/>
            <person name="Larsson T."/>
            <person name="Lv J."/>
            <person name="Arendt D."/>
            <person name="Savage R."/>
            <person name="Osoegawa K."/>
            <person name="de Jong P."/>
            <person name="Grimwood J."/>
            <person name="Chapman J.A."/>
            <person name="Shapiro H."/>
            <person name="Aerts A."/>
            <person name="Otillar R.P."/>
            <person name="Terry A.Y."/>
            <person name="Boore J.L."/>
            <person name="Grigoriev I.V."/>
            <person name="Lindberg D.R."/>
            <person name="Seaver E.C."/>
            <person name="Weisblat D.A."/>
            <person name="Putnam N.H."/>
            <person name="Rokhsar D.S."/>
        </authorList>
    </citation>
    <scope>NUCLEOTIDE SEQUENCE [LARGE SCALE GENOMIC DNA]</scope>
</reference>
<evidence type="ECO:0000256" key="3">
    <source>
        <dbReference type="ARBA" id="ARBA00022723"/>
    </source>
</evidence>
<dbReference type="CDD" id="cd11304">
    <property type="entry name" value="Cadherin_repeat"/>
    <property type="match status" value="2"/>
</dbReference>
<feature type="compositionally biased region" description="Low complexity" evidence="14">
    <location>
        <begin position="1399"/>
        <end position="1418"/>
    </location>
</feature>
<accession>V4B533</accession>
<organism evidence="19 20">
    <name type="scientific">Lottia gigantea</name>
    <name type="common">Giant owl limpet</name>
    <dbReference type="NCBI Taxonomy" id="225164"/>
    <lineage>
        <taxon>Eukaryota</taxon>
        <taxon>Metazoa</taxon>
        <taxon>Spiralia</taxon>
        <taxon>Lophotrochozoa</taxon>
        <taxon>Mollusca</taxon>
        <taxon>Gastropoda</taxon>
        <taxon>Patellogastropoda</taxon>
        <taxon>Lottioidea</taxon>
        <taxon>Lottiidae</taxon>
        <taxon>Lottia</taxon>
    </lineage>
</organism>
<dbReference type="SUPFAM" id="SSF49313">
    <property type="entry name" value="Cadherin-like"/>
    <property type="match status" value="5"/>
</dbReference>
<dbReference type="GO" id="GO:0007156">
    <property type="term" value="P:homophilic cell adhesion via plasma membrane adhesion molecules"/>
    <property type="evidence" value="ECO:0007669"/>
    <property type="project" value="InterPro"/>
</dbReference>
<evidence type="ECO:0000256" key="14">
    <source>
        <dbReference type="SAM" id="MobiDB-lite"/>
    </source>
</evidence>
<feature type="domain" description="Cadherin" evidence="18">
    <location>
        <begin position="744"/>
        <end position="848"/>
    </location>
</feature>
<keyword evidence="2" id="KW-0645">Protease</keyword>
<keyword evidence="11" id="KW-0325">Glycoprotein</keyword>
<evidence type="ECO:0000256" key="9">
    <source>
        <dbReference type="ARBA" id="ARBA00023136"/>
    </source>
</evidence>
<dbReference type="RefSeq" id="XP_009046642.1">
    <property type="nucleotide sequence ID" value="XM_009048394.1"/>
</dbReference>
<gene>
    <name evidence="19" type="ORF">LOTGIDRAFT_171822</name>
</gene>
<evidence type="ECO:0000256" key="7">
    <source>
        <dbReference type="ARBA" id="ARBA00022837"/>
    </source>
</evidence>
<dbReference type="SMART" id="SM00112">
    <property type="entry name" value="CA"/>
    <property type="match status" value="4"/>
</dbReference>
<evidence type="ECO:0000256" key="12">
    <source>
        <dbReference type="PROSITE-ProRule" id="PRU00043"/>
    </source>
</evidence>
<evidence type="ECO:0000259" key="17">
    <source>
        <dbReference type="PROSITE" id="PS50215"/>
    </source>
</evidence>
<evidence type="ECO:0000313" key="20">
    <source>
        <dbReference type="Proteomes" id="UP000030746"/>
    </source>
</evidence>
<dbReference type="Gene3D" id="3.40.390.10">
    <property type="entry name" value="Collagenase (Catalytic Domain)"/>
    <property type="match status" value="1"/>
</dbReference>
<evidence type="ECO:0000256" key="8">
    <source>
        <dbReference type="ARBA" id="ARBA00023049"/>
    </source>
</evidence>
<protein>
    <submittedName>
        <fullName evidence="19">Uncharacterized protein</fullName>
    </submittedName>
</protein>
<evidence type="ECO:0000256" key="13">
    <source>
        <dbReference type="PROSITE-ProRule" id="PRU00276"/>
    </source>
</evidence>
<feature type="region of interest" description="Disordered" evidence="14">
    <location>
        <begin position="1372"/>
        <end position="1418"/>
    </location>
</feature>
<keyword evidence="6 13" id="KW-0862">Zinc</keyword>
<dbReference type="Gene3D" id="2.60.40.60">
    <property type="entry name" value="Cadherins"/>
    <property type="match status" value="5"/>
</dbReference>